<dbReference type="EMBL" id="LKAM01000022">
    <property type="protein sequence ID" value="KUM45272.1"/>
    <property type="molecule type" value="Genomic_DNA"/>
</dbReference>
<sequence>MFRAPCDIDFQIGETPNLLHSYNWQTSSYYGLEHASHTTPFSCSPLHHIEYTELHDQIIPDGLEC</sequence>
<keyword evidence="1" id="KW-0496">Mitochondrion</keyword>
<gene>
    <name evidence="1" type="ORF">ABT39_MTgene3512</name>
</gene>
<reference evidence="1" key="1">
    <citation type="journal article" date="2015" name="Genome Biol. Evol.">
        <title>Organellar Genomes of White Spruce (Picea glauca): Assembly and Annotation.</title>
        <authorList>
            <person name="Jackman S.D."/>
            <person name="Warren R.L."/>
            <person name="Gibb E.A."/>
            <person name="Vandervalk B.P."/>
            <person name="Mohamadi H."/>
            <person name="Chu J."/>
            <person name="Raymond A."/>
            <person name="Pleasance S."/>
            <person name="Coope R."/>
            <person name="Wildung M.R."/>
            <person name="Ritland C.E."/>
            <person name="Bousquet J."/>
            <person name="Jones S.J."/>
            <person name="Bohlmann J."/>
            <person name="Birol I."/>
        </authorList>
    </citation>
    <scope>NUCLEOTIDE SEQUENCE [LARGE SCALE GENOMIC DNA]</scope>
    <source>
        <tissue evidence="1">Flushing bud</tissue>
    </source>
</reference>
<protein>
    <submittedName>
        <fullName evidence="1">Uncharacterized protein</fullName>
    </submittedName>
</protein>
<dbReference type="AlphaFoldDB" id="A0A101LTW7"/>
<organism evidence="1">
    <name type="scientific">Picea glauca</name>
    <name type="common">White spruce</name>
    <name type="synonym">Pinus glauca</name>
    <dbReference type="NCBI Taxonomy" id="3330"/>
    <lineage>
        <taxon>Eukaryota</taxon>
        <taxon>Viridiplantae</taxon>
        <taxon>Streptophyta</taxon>
        <taxon>Embryophyta</taxon>
        <taxon>Tracheophyta</taxon>
        <taxon>Spermatophyta</taxon>
        <taxon>Pinopsida</taxon>
        <taxon>Pinidae</taxon>
        <taxon>Conifers I</taxon>
        <taxon>Pinales</taxon>
        <taxon>Pinaceae</taxon>
        <taxon>Picea</taxon>
    </lineage>
</organism>
<comment type="caution">
    <text evidence="1">The sequence shown here is derived from an EMBL/GenBank/DDBJ whole genome shotgun (WGS) entry which is preliminary data.</text>
</comment>
<name>A0A101LTW7_PICGL</name>
<geneLocation type="mitochondrion" evidence="1"/>
<evidence type="ECO:0000313" key="1">
    <source>
        <dbReference type="EMBL" id="KUM45272.1"/>
    </source>
</evidence>
<accession>A0A101LTW7</accession>
<proteinExistence type="predicted"/>